<dbReference type="Proteomes" id="UP000001882">
    <property type="component" value="Chromosome"/>
</dbReference>
<accession>D1YUV4</accession>
<dbReference type="PANTHER" id="PTHR47618:SF1">
    <property type="entry name" value="BIFUNCTIONAL OLIGORIBONUCLEASE AND PAP PHOSPHATASE NRNA"/>
    <property type="match status" value="1"/>
</dbReference>
<keyword evidence="3" id="KW-1185">Reference proteome</keyword>
<dbReference type="InterPro" id="IPR003148">
    <property type="entry name" value="RCK_N"/>
</dbReference>
<dbReference type="AlphaFoldDB" id="D1YUV4"/>
<dbReference type="RefSeq" id="WP_012898906.1">
    <property type="nucleotide sequence ID" value="NC_013665.1"/>
</dbReference>
<dbReference type="InterPro" id="IPR003156">
    <property type="entry name" value="DHHA1_dom"/>
</dbReference>
<dbReference type="Gene3D" id="3.90.1640.10">
    <property type="entry name" value="inorganic pyrophosphatase (n-terminal core)"/>
    <property type="match status" value="1"/>
</dbReference>
<organism evidence="2 3">
    <name type="scientific">Methanocella paludicola (strain DSM 17711 / JCM 13418 / NBRC 101707 / SANAE)</name>
    <dbReference type="NCBI Taxonomy" id="304371"/>
    <lineage>
        <taxon>Archaea</taxon>
        <taxon>Methanobacteriati</taxon>
        <taxon>Methanobacteriota</taxon>
        <taxon>Stenosarchaea group</taxon>
        <taxon>Methanomicrobia</taxon>
        <taxon>Methanocellales</taxon>
        <taxon>Methanocellaceae</taxon>
        <taxon>Methanocella</taxon>
    </lineage>
</organism>
<dbReference type="InParanoid" id="D1YUV4"/>
<feature type="domain" description="RCK N-terminal" evidence="1">
    <location>
        <begin position="1"/>
        <end position="115"/>
    </location>
</feature>
<evidence type="ECO:0000259" key="1">
    <source>
        <dbReference type="PROSITE" id="PS51201"/>
    </source>
</evidence>
<protein>
    <submittedName>
        <fullName evidence="2">Phosphoesterase</fullName>
    </submittedName>
</protein>
<dbReference type="InterPro" id="IPR038763">
    <property type="entry name" value="DHH_sf"/>
</dbReference>
<reference evidence="3" key="3">
    <citation type="journal article" date="2011" name="PLoS ONE">
        <title>Genome sequence of a mesophilic hydrogenotrophic methanogen Methanocella paludicola, the first cultivated representative of the order Methanocellales.</title>
        <authorList>
            <person name="Sakai S."/>
            <person name="Takaki Y."/>
            <person name="Shimamura S."/>
            <person name="Sekine M."/>
            <person name="Tajima T."/>
            <person name="Kosugi H."/>
            <person name="Ichikawa N."/>
            <person name="Tasumi E."/>
            <person name="Hiraki A.T."/>
            <person name="Shimizu A."/>
            <person name="Kato Y."/>
            <person name="Nishiko R."/>
            <person name="Mori K."/>
            <person name="Fujita N."/>
            <person name="Imachi H."/>
            <person name="Takai K."/>
        </authorList>
    </citation>
    <scope>NUCLEOTIDE SEQUENCE [LARGE SCALE GENOMIC DNA]</scope>
    <source>
        <strain evidence="3">DSM 17711 / JCM 13418 / NBRC 101707 / SANAE</strain>
    </source>
</reference>
<dbReference type="SUPFAM" id="SSF51735">
    <property type="entry name" value="NAD(P)-binding Rossmann-fold domains"/>
    <property type="match status" value="1"/>
</dbReference>
<dbReference type="eggNOG" id="arCOG01566">
    <property type="taxonomic scope" value="Archaea"/>
</dbReference>
<reference evidence="2 3" key="1">
    <citation type="journal article" date="2007" name="Appl. Environ. Microbiol.">
        <title>Isolation of key methanogens for global methane emission from rice paddy fields: a novel isolate affiliated with the clone cluster rice cluster I.</title>
        <authorList>
            <person name="Sakai S."/>
            <person name="Imachi H."/>
            <person name="Sekiguchi Y."/>
            <person name="Ohashi A."/>
            <person name="Harada H."/>
            <person name="Kamagata Y."/>
        </authorList>
    </citation>
    <scope>NUCLEOTIDE SEQUENCE [LARGE SCALE GENOMIC DNA]</scope>
    <source>
        <strain evidence="3">DSM 17711 / JCM 13418 / NBRC 101707 / SANAE</strain>
    </source>
</reference>
<reference evidence="2 3" key="2">
    <citation type="journal article" date="2008" name="Int. J. Syst. Evol. Microbiol.">
        <title>Methanocella paludicola gen. nov., sp. nov., a methane-producing archaeon, the first isolate of the lineage 'Rice Cluster I', and proposal of the new archaeal order Methanocellales ord. nov.</title>
        <authorList>
            <person name="Sakai S."/>
            <person name="Imachi H."/>
            <person name="Hanada S."/>
            <person name="Ohashi A."/>
            <person name="Harada H."/>
            <person name="Kamagata Y."/>
        </authorList>
    </citation>
    <scope>NUCLEOTIDE SEQUENCE [LARGE SCALE GENOMIC DNA]</scope>
    <source>
        <strain evidence="3">DSM 17711 / JCM 13418 / NBRC 101707 / SANAE</strain>
    </source>
</reference>
<dbReference type="PANTHER" id="PTHR47618">
    <property type="entry name" value="BIFUNCTIONAL OLIGORIBONUCLEASE AND PAP PHOSPHATASE NRNA"/>
    <property type="match status" value="1"/>
</dbReference>
<dbReference type="GeneID" id="8680307"/>
<evidence type="ECO:0000313" key="2">
    <source>
        <dbReference type="EMBL" id="BAI60226.1"/>
    </source>
</evidence>
<dbReference type="PATRIC" id="fig|304371.9.peg.160"/>
<dbReference type="EMBL" id="AP011532">
    <property type="protein sequence ID" value="BAI60226.1"/>
    <property type="molecule type" value="Genomic_DNA"/>
</dbReference>
<proteinExistence type="predicted"/>
<dbReference type="Pfam" id="PF02254">
    <property type="entry name" value="TrkA_N"/>
    <property type="match status" value="1"/>
</dbReference>
<dbReference type="InterPro" id="IPR001667">
    <property type="entry name" value="DDH_dom"/>
</dbReference>
<dbReference type="STRING" id="304371.MCP_0154"/>
<dbReference type="GO" id="GO:0006813">
    <property type="term" value="P:potassium ion transport"/>
    <property type="evidence" value="ECO:0007669"/>
    <property type="project" value="InterPro"/>
</dbReference>
<dbReference type="KEGG" id="mpd:MCP_0154"/>
<sequence length="473" mass="51518">MYIILGGGSIGVALARELTRSRKDFLMVDADPARVEALREQDYEAVEGDIGSYRILQELPLKGVEGIFILSSSQAANVKALEFVKSQSPAPFVMARAVDLLTIDELYRAGADIVLHPPTIVADEALNELQKMELRGAAWQLMSYIKTLDPDQRIGIVVHDNPDSDAFASALCLRTMAESLGRSADILYYGTIGHHETRAFVNLLDIPLIHITNGIPDRYSVIALVDCNTPGKNNSLPRGTRVNVIIDHHPPPDGIEPGADFVDIRPDVGASSTMMTRYLQELDFELTSNLATALLYGIRTDTNEFKRNTSAADLNAAAYLYGFVDKDLLSQIETPSMSPEAMDVLGVAIRNKKIEGSYLISNVGFIHDRDTLPQAADYLLKLEGISTVLVFGITEDRIFISARSKDIRINIGDAVQKAFGEIGSAGGHQKTAAAQIPLGVFSGVKDRAILMKLTEEAVTRRFLAAVGMEGQGE</sequence>
<evidence type="ECO:0000313" key="3">
    <source>
        <dbReference type="Proteomes" id="UP000001882"/>
    </source>
</evidence>
<gene>
    <name evidence="2" type="ordered locus">MCP_0154</name>
</gene>
<dbReference type="Gene3D" id="3.10.310.30">
    <property type="match status" value="1"/>
</dbReference>
<dbReference type="InterPro" id="IPR036291">
    <property type="entry name" value="NAD(P)-bd_dom_sf"/>
</dbReference>
<dbReference type="SUPFAM" id="SSF64182">
    <property type="entry name" value="DHH phosphoesterases"/>
    <property type="match status" value="1"/>
</dbReference>
<dbReference type="Gene3D" id="3.40.50.720">
    <property type="entry name" value="NAD(P)-binding Rossmann-like Domain"/>
    <property type="match status" value="1"/>
</dbReference>
<dbReference type="InterPro" id="IPR051319">
    <property type="entry name" value="Oligoribo/pAp-PDE_c-di-AMP_PDE"/>
</dbReference>
<name>D1YUV4_METPS</name>
<dbReference type="PROSITE" id="PS51201">
    <property type="entry name" value="RCK_N"/>
    <property type="match status" value="1"/>
</dbReference>
<dbReference type="Pfam" id="PF01368">
    <property type="entry name" value="DHH"/>
    <property type="match status" value="1"/>
</dbReference>
<dbReference type="Pfam" id="PF02272">
    <property type="entry name" value="DHHA1"/>
    <property type="match status" value="1"/>
</dbReference>
<dbReference type="GO" id="GO:0003676">
    <property type="term" value="F:nucleic acid binding"/>
    <property type="evidence" value="ECO:0007669"/>
    <property type="project" value="InterPro"/>
</dbReference>